<keyword evidence="1" id="KW-1133">Transmembrane helix</keyword>
<keyword evidence="1" id="KW-0472">Membrane</keyword>
<sequence length="79" mass="8804">MTSSSIHRGIKSSSIWSRVKHLICCPSSLNKSPNISSVSYNLHDSGEVASIYFVAILHVLFLLSSSEQQIKKRKQDLKS</sequence>
<feature type="non-terminal residue" evidence="2">
    <location>
        <position position="1"/>
    </location>
</feature>
<keyword evidence="1" id="KW-0812">Transmembrane</keyword>
<dbReference type="EMBL" id="QJKJ01018327">
    <property type="protein sequence ID" value="RDX57690.1"/>
    <property type="molecule type" value="Genomic_DNA"/>
</dbReference>
<evidence type="ECO:0000313" key="3">
    <source>
        <dbReference type="Proteomes" id="UP000257109"/>
    </source>
</evidence>
<dbReference type="OrthoDB" id="10645210at2759"/>
<organism evidence="2 3">
    <name type="scientific">Mucuna pruriens</name>
    <name type="common">Velvet bean</name>
    <name type="synonym">Dolichos pruriens</name>
    <dbReference type="NCBI Taxonomy" id="157652"/>
    <lineage>
        <taxon>Eukaryota</taxon>
        <taxon>Viridiplantae</taxon>
        <taxon>Streptophyta</taxon>
        <taxon>Embryophyta</taxon>
        <taxon>Tracheophyta</taxon>
        <taxon>Spermatophyta</taxon>
        <taxon>Magnoliopsida</taxon>
        <taxon>eudicotyledons</taxon>
        <taxon>Gunneridae</taxon>
        <taxon>Pentapetalae</taxon>
        <taxon>rosids</taxon>
        <taxon>fabids</taxon>
        <taxon>Fabales</taxon>
        <taxon>Fabaceae</taxon>
        <taxon>Papilionoideae</taxon>
        <taxon>50 kb inversion clade</taxon>
        <taxon>NPAAA clade</taxon>
        <taxon>indigoferoid/millettioid clade</taxon>
        <taxon>Phaseoleae</taxon>
        <taxon>Mucuna</taxon>
    </lineage>
</organism>
<feature type="transmembrane region" description="Helical" evidence="1">
    <location>
        <begin position="48"/>
        <end position="65"/>
    </location>
</feature>
<reference evidence="2" key="1">
    <citation type="submission" date="2018-05" db="EMBL/GenBank/DDBJ databases">
        <title>Draft genome of Mucuna pruriens seed.</title>
        <authorList>
            <person name="Nnadi N.E."/>
            <person name="Vos R."/>
            <person name="Hasami M.H."/>
            <person name="Devisetty U.K."/>
            <person name="Aguiy J.C."/>
        </authorList>
    </citation>
    <scope>NUCLEOTIDE SEQUENCE [LARGE SCALE GENOMIC DNA]</scope>
    <source>
        <strain evidence="2">JCA_2017</strain>
    </source>
</reference>
<protein>
    <submittedName>
        <fullName evidence="2">Uncharacterized protein</fullName>
    </submittedName>
</protein>
<name>A0A371DYR8_MUCPR</name>
<evidence type="ECO:0000313" key="2">
    <source>
        <dbReference type="EMBL" id="RDX57690.1"/>
    </source>
</evidence>
<evidence type="ECO:0000256" key="1">
    <source>
        <dbReference type="SAM" id="Phobius"/>
    </source>
</evidence>
<comment type="caution">
    <text evidence="2">The sequence shown here is derived from an EMBL/GenBank/DDBJ whole genome shotgun (WGS) entry which is preliminary data.</text>
</comment>
<dbReference type="AlphaFoldDB" id="A0A371DYR8"/>
<dbReference type="Proteomes" id="UP000257109">
    <property type="component" value="Unassembled WGS sequence"/>
</dbReference>
<accession>A0A371DYR8</accession>
<gene>
    <name evidence="2" type="ORF">CR513_63048</name>
</gene>
<keyword evidence="3" id="KW-1185">Reference proteome</keyword>
<proteinExistence type="predicted"/>